<sequence length="378" mass="42841">MSISMRIVFFIVIVVLHIFIYFILFKNISTNPAMKHLGKCIVIANLLCIIFFLRFYHGQLHPIIYTLMSSSIGIFWISFNIALIVCILNWGVYLGFGAIVLQHWQTAILVVAWATILLLIGLSFYINAKAPVTVEQTITINNLKQPINIAHLSDIHIGTLMNEKKIAAIVKQTNKLHADIIVLTGDIVDSYSNFSIKAIEELGKLKSKYGIYYVLGNHEYYYDTHTILHLLKRIGITPLVNQSMILRNLGINISGIADLVGERTVFKDNSLKPNLTKALESNQANFPTILLSHQPKIINFLTNEKIDLVLSGHTHGGQIFPFNFIVLLDQPFLSGLNQFTYHDNNAQIYISEGAGWWGMPMRLFSRRQINLLHLIPNK</sequence>
<dbReference type="InterPro" id="IPR051158">
    <property type="entry name" value="Metallophosphoesterase_sf"/>
</dbReference>
<feature type="transmembrane region" description="Helical" evidence="1">
    <location>
        <begin position="108"/>
        <end position="126"/>
    </location>
</feature>
<name>A0A3D8J470_9HELI</name>
<keyword evidence="1" id="KW-0472">Membrane</keyword>
<proteinExistence type="predicted"/>
<dbReference type="InterPro" id="IPR004843">
    <property type="entry name" value="Calcineurin-like_PHP"/>
</dbReference>
<keyword evidence="1" id="KW-1133">Transmembrane helix</keyword>
<dbReference type="OrthoDB" id="9780884at2"/>
<organism evidence="3 4">
    <name type="scientific">Helicobacter aurati</name>
    <dbReference type="NCBI Taxonomy" id="137778"/>
    <lineage>
        <taxon>Bacteria</taxon>
        <taxon>Pseudomonadati</taxon>
        <taxon>Campylobacterota</taxon>
        <taxon>Epsilonproteobacteria</taxon>
        <taxon>Campylobacterales</taxon>
        <taxon>Helicobacteraceae</taxon>
        <taxon>Helicobacter</taxon>
    </lineage>
</organism>
<dbReference type="EMBL" id="NXLW01000010">
    <property type="protein sequence ID" value="RDU71654.1"/>
    <property type="molecule type" value="Genomic_DNA"/>
</dbReference>
<feature type="transmembrane region" description="Helical" evidence="1">
    <location>
        <begin position="37"/>
        <end position="57"/>
    </location>
</feature>
<dbReference type="Pfam" id="PF00149">
    <property type="entry name" value="Metallophos"/>
    <property type="match status" value="1"/>
</dbReference>
<feature type="transmembrane region" description="Helical" evidence="1">
    <location>
        <begin position="6"/>
        <end position="25"/>
    </location>
</feature>
<comment type="caution">
    <text evidence="3">The sequence shown here is derived from an EMBL/GenBank/DDBJ whole genome shotgun (WGS) entry which is preliminary data.</text>
</comment>
<keyword evidence="4" id="KW-1185">Reference proteome</keyword>
<protein>
    <submittedName>
        <fullName evidence="3">Metallophosphoesterase</fullName>
    </submittedName>
</protein>
<dbReference type="PANTHER" id="PTHR31302:SF0">
    <property type="entry name" value="TRANSMEMBRANE PROTEIN WITH METALLOPHOSPHOESTERASE DOMAIN"/>
    <property type="match status" value="1"/>
</dbReference>
<dbReference type="GO" id="GO:0016787">
    <property type="term" value="F:hydrolase activity"/>
    <property type="evidence" value="ECO:0007669"/>
    <property type="project" value="InterPro"/>
</dbReference>
<dbReference type="AlphaFoldDB" id="A0A3D8J470"/>
<keyword evidence="1" id="KW-0812">Transmembrane</keyword>
<accession>A0A3D8J470</accession>
<evidence type="ECO:0000259" key="2">
    <source>
        <dbReference type="Pfam" id="PF00149"/>
    </source>
</evidence>
<reference evidence="3 4" key="1">
    <citation type="submission" date="2018-04" db="EMBL/GenBank/DDBJ databases">
        <title>Novel Campyloabacter and Helicobacter Species and Strains.</title>
        <authorList>
            <person name="Mannion A.J."/>
            <person name="Shen Z."/>
            <person name="Fox J.G."/>
        </authorList>
    </citation>
    <scope>NUCLEOTIDE SEQUENCE [LARGE SCALE GENOMIC DNA]</scope>
    <source>
        <strain evidence="3 4">MIT 97-5075</strain>
    </source>
</reference>
<dbReference type="SUPFAM" id="SSF56300">
    <property type="entry name" value="Metallo-dependent phosphatases"/>
    <property type="match status" value="1"/>
</dbReference>
<evidence type="ECO:0000256" key="1">
    <source>
        <dbReference type="SAM" id="Phobius"/>
    </source>
</evidence>
<feature type="domain" description="Calcineurin-like phosphoesterase" evidence="2">
    <location>
        <begin position="148"/>
        <end position="316"/>
    </location>
</feature>
<dbReference type="RefSeq" id="WP_104763430.1">
    <property type="nucleotide sequence ID" value="NZ_FZPM01000023.1"/>
</dbReference>
<dbReference type="Proteomes" id="UP000256424">
    <property type="component" value="Unassembled WGS sequence"/>
</dbReference>
<dbReference type="PANTHER" id="PTHR31302">
    <property type="entry name" value="TRANSMEMBRANE PROTEIN WITH METALLOPHOSPHOESTERASE DOMAIN-RELATED"/>
    <property type="match status" value="1"/>
</dbReference>
<dbReference type="CDD" id="cd07385">
    <property type="entry name" value="MPP_YkuE_C"/>
    <property type="match status" value="1"/>
</dbReference>
<evidence type="ECO:0000313" key="4">
    <source>
        <dbReference type="Proteomes" id="UP000256424"/>
    </source>
</evidence>
<feature type="transmembrane region" description="Helical" evidence="1">
    <location>
        <begin position="63"/>
        <end position="96"/>
    </location>
</feature>
<gene>
    <name evidence="3" type="ORF">CQA66_06020</name>
</gene>
<evidence type="ECO:0000313" key="3">
    <source>
        <dbReference type="EMBL" id="RDU71654.1"/>
    </source>
</evidence>
<dbReference type="Gene3D" id="3.60.21.10">
    <property type="match status" value="1"/>
</dbReference>
<dbReference type="InterPro" id="IPR029052">
    <property type="entry name" value="Metallo-depent_PP-like"/>
</dbReference>